<accession>A0A5B7K8A4</accession>
<proteinExistence type="predicted"/>
<gene>
    <name evidence="2" type="primary">Fem1c</name>
    <name evidence="2" type="ORF">E2C01_096975</name>
</gene>
<evidence type="ECO:0000313" key="2">
    <source>
        <dbReference type="EMBL" id="MPD01448.1"/>
    </source>
</evidence>
<protein>
    <submittedName>
        <fullName evidence="2">Protein fem-1 C</fullName>
    </submittedName>
</protein>
<sequence length="104" mass="11333">MYYSAGLGTREVKMCVYELHKVGGSVGCSPSTQLLFQMLLDHRSRSEASRMVCARTNGATPLVMAAKNGHLACVEYLVERCGADLEQVGSGQYTPRHCLSACHH</sequence>
<dbReference type="PROSITE" id="PS50088">
    <property type="entry name" value="ANK_REPEAT"/>
    <property type="match status" value="1"/>
</dbReference>
<dbReference type="AlphaFoldDB" id="A0A5B7K8A4"/>
<dbReference type="EMBL" id="VSRR010127166">
    <property type="protein sequence ID" value="MPD01448.1"/>
    <property type="molecule type" value="Genomic_DNA"/>
</dbReference>
<keyword evidence="3" id="KW-1185">Reference proteome</keyword>
<dbReference type="InterPro" id="IPR002110">
    <property type="entry name" value="Ankyrin_rpt"/>
</dbReference>
<dbReference type="SUPFAM" id="SSF48403">
    <property type="entry name" value="Ankyrin repeat"/>
    <property type="match status" value="1"/>
</dbReference>
<dbReference type="PROSITE" id="PS50297">
    <property type="entry name" value="ANK_REP_REGION"/>
    <property type="match status" value="1"/>
</dbReference>
<dbReference type="InterPro" id="IPR036770">
    <property type="entry name" value="Ankyrin_rpt-contain_sf"/>
</dbReference>
<dbReference type="Proteomes" id="UP000324222">
    <property type="component" value="Unassembled WGS sequence"/>
</dbReference>
<reference evidence="2 3" key="1">
    <citation type="submission" date="2019-05" db="EMBL/GenBank/DDBJ databases">
        <title>Another draft genome of Portunus trituberculatus and its Hox gene families provides insights of decapod evolution.</title>
        <authorList>
            <person name="Jeong J.-H."/>
            <person name="Song I."/>
            <person name="Kim S."/>
            <person name="Choi T."/>
            <person name="Kim D."/>
            <person name="Ryu S."/>
            <person name="Kim W."/>
        </authorList>
    </citation>
    <scope>NUCLEOTIDE SEQUENCE [LARGE SCALE GENOMIC DNA]</scope>
    <source>
        <tissue evidence="2">Muscle</tissue>
    </source>
</reference>
<evidence type="ECO:0000256" key="1">
    <source>
        <dbReference type="PROSITE-ProRule" id="PRU00023"/>
    </source>
</evidence>
<dbReference type="SMART" id="SM00248">
    <property type="entry name" value="ANK"/>
    <property type="match status" value="1"/>
</dbReference>
<keyword evidence="1" id="KW-0040">ANK repeat</keyword>
<comment type="caution">
    <text evidence="2">The sequence shown here is derived from an EMBL/GenBank/DDBJ whole genome shotgun (WGS) entry which is preliminary data.</text>
</comment>
<feature type="repeat" description="ANK" evidence="1">
    <location>
        <begin position="57"/>
        <end position="80"/>
    </location>
</feature>
<organism evidence="2 3">
    <name type="scientific">Portunus trituberculatus</name>
    <name type="common">Swimming crab</name>
    <name type="synonym">Neptunus trituberculatus</name>
    <dbReference type="NCBI Taxonomy" id="210409"/>
    <lineage>
        <taxon>Eukaryota</taxon>
        <taxon>Metazoa</taxon>
        <taxon>Ecdysozoa</taxon>
        <taxon>Arthropoda</taxon>
        <taxon>Crustacea</taxon>
        <taxon>Multicrustacea</taxon>
        <taxon>Malacostraca</taxon>
        <taxon>Eumalacostraca</taxon>
        <taxon>Eucarida</taxon>
        <taxon>Decapoda</taxon>
        <taxon>Pleocyemata</taxon>
        <taxon>Brachyura</taxon>
        <taxon>Eubrachyura</taxon>
        <taxon>Portunoidea</taxon>
        <taxon>Portunidae</taxon>
        <taxon>Portuninae</taxon>
        <taxon>Portunus</taxon>
    </lineage>
</organism>
<dbReference type="OrthoDB" id="4429489at2759"/>
<evidence type="ECO:0000313" key="3">
    <source>
        <dbReference type="Proteomes" id="UP000324222"/>
    </source>
</evidence>
<name>A0A5B7K8A4_PORTR</name>
<dbReference type="Gene3D" id="1.25.40.20">
    <property type="entry name" value="Ankyrin repeat-containing domain"/>
    <property type="match status" value="1"/>
</dbReference>
<dbReference type="Pfam" id="PF00023">
    <property type="entry name" value="Ank"/>
    <property type="match status" value="1"/>
</dbReference>